<organism evidence="3 4">
    <name type="scientific">Verticiella sediminum</name>
    <dbReference type="NCBI Taxonomy" id="1247510"/>
    <lineage>
        <taxon>Bacteria</taxon>
        <taxon>Pseudomonadati</taxon>
        <taxon>Pseudomonadota</taxon>
        <taxon>Betaproteobacteria</taxon>
        <taxon>Burkholderiales</taxon>
        <taxon>Alcaligenaceae</taxon>
        <taxon>Verticiella</taxon>
    </lineage>
</organism>
<reference evidence="3 4" key="1">
    <citation type="submission" date="2019-07" db="EMBL/GenBank/DDBJ databases">
        <title>Qingshengfaniella alkalisoli gen. nov., sp. nov., isolated from saline soil.</title>
        <authorList>
            <person name="Xu L."/>
            <person name="Huang X.-X."/>
            <person name="Sun J.-Q."/>
        </authorList>
    </citation>
    <scope>NUCLEOTIDE SEQUENCE [LARGE SCALE GENOMIC DNA]</scope>
    <source>
        <strain evidence="3 4">DSM 27279</strain>
    </source>
</reference>
<dbReference type="PROSITE" id="PS00571">
    <property type="entry name" value="AMIDASES"/>
    <property type="match status" value="1"/>
</dbReference>
<protein>
    <submittedName>
        <fullName evidence="3">Amidase</fullName>
    </submittedName>
</protein>
<gene>
    <name evidence="3" type="ORF">FOZ76_20885</name>
</gene>
<evidence type="ECO:0000313" key="4">
    <source>
        <dbReference type="Proteomes" id="UP000318405"/>
    </source>
</evidence>
<dbReference type="InterPro" id="IPR000120">
    <property type="entry name" value="Amidase"/>
</dbReference>
<name>A0A556ABM9_9BURK</name>
<dbReference type="EMBL" id="VLTJ01000039">
    <property type="protein sequence ID" value="TSH90288.1"/>
    <property type="molecule type" value="Genomic_DNA"/>
</dbReference>
<comment type="caution">
    <text evidence="3">The sequence shown here is derived from an EMBL/GenBank/DDBJ whole genome shotgun (WGS) entry which is preliminary data.</text>
</comment>
<dbReference type="GO" id="GO:0003824">
    <property type="term" value="F:catalytic activity"/>
    <property type="evidence" value="ECO:0007669"/>
    <property type="project" value="InterPro"/>
</dbReference>
<comment type="similarity">
    <text evidence="1">Belongs to the amidase family.</text>
</comment>
<dbReference type="Pfam" id="PF01425">
    <property type="entry name" value="Amidase"/>
    <property type="match status" value="1"/>
</dbReference>
<feature type="domain" description="Amidase" evidence="2">
    <location>
        <begin position="29"/>
        <end position="454"/>
    </location>
</feature>
<accession>A0A556ABM9</accession>
<dbReference type="PANTHER" id="PTHR11895:SF7">
    <property type="entry name" value="GLUTAMYL-TRNA(GLN) AMIDOTRANSFERASE SUBUNIT A, MITOCHONDRIAL"/>
    <property type="match status" value="1"/>
</dbReference>
<proteinExistence type="inferred from homology"/>
<dbReference type="RefSeq" id="WP_143950204.1">
    <property type="nucleotide sequence ID" value="NZ_BAABMB010000003.1"/>
</dbReference>
<dbReference type="Proteomes" id="UP000318405">
    <property type="component" value="Unassembled WGS sequence"/>
</dbReference>
<dbReference type="InterPro" id="IPR020556">
    <property type="entry name" value="Amidase_CS"/>
</dbReference>
<evidence type="ECO:0000259" key="2">
    <source>
        <dbReference type="Pfam" id="PF01425"/>
    </source>
</evidence>
<evidence type="ECO:0000256" key="1">
    <source>
        <dbReference type="ARBA" id="ARBA00009199"/>
    </source>
</evidence>
<dbReference type="PANTHER" id="PTHR11895">
    <property type="entry name" value="TRANSAMIDASE"/>
    <property type="match status" value="1"/>
</dbReference>
<dbReference type="SUPFAM" id="SSF75304">
    <property type="entry name" value="Amidase signature (AS) enzymes"/>
    <property type="match status" value="1"/>
</dbReference>
<dbReference type="InterPro" id="IPR023631">
    <property type="entry name" value="Amidase_dom"/>
</dbReference>
<dbReference type="Gene3D" id="3.90.1300.10">
    <property type="entry name" value="Amidase signature (AS) domain"/>
    <property type="match status" value="1"/>
</dbReference>
<evidence type="ECO:0000313" key="3">
    <source>
        <dbReference type="EMBL" id="TSH90288.1"/>
    </source>
</evidence>
<dbReference type="OrthoDB" id="8576090at2"/>
<dbReference type="AlphaFoldDB" id="A0A556ABM9"/>
<keyword evidence="4" id="KW-1185">Reference proteome</keyword>
<sequence>MDCHQIPPHRSTARHIRKLLDRGSIDAVDLVECFFSRLTEVNPYINAVVAADRDLALRQAIESNRRRRDGACLSPIDGLPVTVKDNLYIADLPATWGSRAFAGWYPGTDDLSVQRLRRAGANIFAKTNTPEFALAATTHNDLFGTTRNPWDLDLTPGGSSGGAAAAVAAGLGVLAIGTDAGGSIRRPASYTGTVGFRPSTGRIPRIAGFPALAFDLQVVAPCARTVDDAYDLFRIMAGPDRRDRTSMSFTDYPLPESIPALNRPLKILHMTGVPGKRVDAPIVAELHAAAERLRRNGHRVECAEAPYRIEEIERVWSVFTKVGVARFWNDHADRQNLLTQAARSMAIQGGQISGVDYLDAVRICTKLREDFCRFFEQFDAILSPASAAMPWQAEAAYPVVIDGQPAGPRDAAIFATFVNVAGLPSISVPAPVGSGGLPIGIQLTAAYGADVLLLQLARQLESPFAFPEDCWKENQGRSN</sequence>
<dbReference type="InterPro" id="IPR036928">
    <property type="entry name" value="AS_sf"/>
</dbReference>